<dbReference type="InterPro" id="IPR001357">
    <property type="entry name" value="BRCT_dom"/>
</dbReference>
<keyword evidence="1" id="KW-0677">Repeat</keyword>
<dbReference type="Pfam" id="PF00533">
    <property type="entry name" value="BRCT"/>
    <property type="match status" value="2"/>
</dbReference>
<dbReference type="PANTHER" id="PTHR13561:SF20">
    <property type="entry name" value="DNA TOPOISOMERASE 2-BINDING PROTEIN 1"/>
    <property type="match status" value="1"/>
</dbReference>
<feature type="domain" description="BRCT" evidence="3">
    <location>
        <begin position="150"/>
        <end position="211"/>
    </location>
</feature>
<dbReference type="SMART" id="SM00292">
    <property type="entry name" value="BRCT"/>
    <property type="match status" value="4"/>
</dbReference>
<protein>
    <recommendedName>
        <fullName evidence="3">BRCT domain-containing protein</fullName>
    </recommendedName>
</protein>
<evidence type="ECO:0000313" key="5">
    <source>
        <dbReference type="Proteomes" id="UP000037122"/>
    </source>
</evidence>
<evidence type="ECO:0000259" key="3">
    <source>
        <dbReference type="PROSITE" id="PS50172"/>
    </source>
</evidence>
<dbReference type="PANTHER" id="PTHR13561">
    <property type="entry name" value="DNA REPLICATION REGULATOR DPB11-RELATED"/>
    <property type="match status" value="1"/>
</dbReference>
<dbReference type="VEuPathDB" id="FungiDB:CJI96_0004572"/>
<sequence>MSKPLMGRTFCCTGLQGLERHEIAEKILALGGTHQSDLMSLVQYLIVGSRSTEKYKYSIKYRHDIVFLAPTAIKKIHERWTAGDDTGLDPNEYQLPVFLLFNVCVARIDRPAVEVVLKLFAERFRTPVAGAMPRDPLTDAFLADEVSVCMEKKGATVSTTLTPSSDVVVSTETLGKRFTMAKQWGISVVHPLWVYDSCLRGAALDLDDYVLTADGNNLYNNASFVWKKLYVARIELSKPQSAPGMNMDAERAPLKKSSEVWSSIMNNARSKAAKTIKESIWDEPAEEKETTITTTELAPRSPAAKKSSLFVGFKFLPVGFSIPQQKVLRTVVESHNGEVAGSADDETITHVLLLVKSGPQANLVLLMLPSGMKRRINSKDVHVVTDWFIERSIYYKQIRHDSWCKPLQGLVPLPKKFKVCITGFTGVELLHIEKLIEYLNLEFCETLASKRDLLIVNINLFKDRLLEKSPTLFKYKHKDVLNCPIYSTGDGLSSVSVLSSQNKMNAAKKWNIPIVSIAYLWEMIQTLAGKANLQMPDIFDHHWCIYAPRSLAKPTTLLDYVRSINNDFQTQRRSVEESEEASESVQLPSPRKVREKQKFGRLAGGGESLTEKLKRARDGGEDDGEDVRSEDRPPESDDIMTQVGYVNQDSVQNSEELMKKLGEDIDRPAKRTRRAANK</sequence>
<dbReference type="Gene3D" id="3.40.50.10190">
    <property type="entry name" value="BRCT domain"/>
    <property type="match status" value="4"/>
</dbReference>
<feature type="region of interest" description="Disordered" evidence="2">
    <location>
        <begin position="572"/>
        <end position="652"/>
    </location>
</feature>
<comment type="caution">
    <text evidence="4">The sequence shown here is derived from an EMBL/GenBank/DDBJ whole genome shotgun (WGS) entry which is preliminary data.</text>
</comment>
<feature type="domain" description="BRCT" evidence="3">
    <location>
        <begin position="1"/>
        <end position="80"/>
    </location>
</feature>
<feature type="compositionally biased region" description="Basic and acidic residues" evidence="2">
    <location>
        <begin position="609"/>
        <end position="619"/>
    </location>
</feature>
<dbReference type="SUPFAM" id="SSF52113">
    <property type="entry name" value="BRCT domain"/>
    <property type="match status" value="3"/>
</dbReference>
<dbReference type="InterPro" id="IPR036420">
    <property type="entry name" value="BRCT_dom_sf"/>
</dbReference>
<dbReference type="VEuPathDB" id="FungiDB:CJJ07_005293"/>
<dbReference type="GO" id="GO:0033314">
    <property type="term" value="P:mitotic DNA replication checkpoint signaling"/>
    <property type="evidence" value="ECO:0007669"/>
    <property type="project" value="TreeGrafter"/>
</dbReference>
<name>A0A0L0NP16_CANAR</name>
<organism evidence="4 5">
    <name type="scientific">Candidozyma auris</name>
    <name type="common">Yeast</name>
    <name type="synonym">Candida auris</name>
    <dbReference type="NCBI Taxonomy" id="498019"/>
    <lineage>
        <taxon>Eukaryota</taxon>
        <taxon>Fungi</taxon>
        <taxon>Dikarya</taxon>
        <taxon>Ascomycota</taxon>
        <taxon>Saccharomycotina</taxon>
        <taxon>Pichiomycetes</taxon>
        <taxon>Metschnikowiaceae</taxon>
        <taxon>Candidozyma</taxon>
    </lineage>
</organism>
<accession>A0A0L0NP16</accession>
<dbReference type="VEuPathDB" id="FungiDB:B9J08_004578"/>
<dbReference type="CDD" id="cd00027">
    <property type="entry name" value="BRCT"/>
    <property type="match status" value="1"/>
</dbReference>
<dbReference type="GO" id="GO:0006270">
    <property type="term" value="P:DNA replication initiation"/>
    <property type="evidence" value="ECO:0007669"/>
    <property type="project" value="TreeGrafter"/>
</dbReference>
<dbReference type="PROSITE" id="PS50172">
    <property type="entry name" value="BRCT"/>
    <property type="match status" value="2"/>
</dbReference>
<evidence type="ECO:0000256" key="1">
    <source>
        <dbReference type="ARBA" id="ARBA00022737"/>
    </source>
</evidence>
<feature type="compositionally biased region" description="Basic and acidic residues" evidence="2">
    <location>
        <begin position="626"/>
        <end position="635"/>
    </location>
</feature>
<dbReference type="Proteomes" id="UP000037122">
    <property type="component" value="Unassembled WGS sequence"/>
</dbReference>
<reference evidence="5" key="1">
    <citation type="journal article" date="2015" name="BMC Genomics">
        <title>Draft genome of a commonly misdiagnosed multidrug resistant pathogen Candida auris.</title>
        <authorList>
            <person name="Chatterjee S."/>
            <person name="Alampalli S.V."/>
            <person name="Nageshan R.K."/>
            <person name="Chettiar S.T."/>
            <person name="Joshi S."/>
            <person name="Tatu U.S."/>
        </authorList>
    </citation>
    <scope>NUCLEOTIDE SEQUENCE [LARGE SCALE GENOMIC DNA]</scope>
    <source>
        <strain evidence="5">6684</strain>
    </source>
</reference>
<gene>
    <name evidence="4" type="ORF">QG37_08346</name>
</gene>
<dbReference type="Pfam" id="PF12738">
    <property type="entry name" value="PTCB-BRCT"/>
    <property type="match status" value="1"/>
</dbReference>
<dbReference type="VEuPathDB" id="FungiDB:CJI97_004874"/>
<dbReference type="VEuPathDB" id="FungiDB:CJJ09_004593"/>
<evidence type="ECO:0000256" key="2">
    <source>
        <dbReference type="SAM" id="MobiDB-lite"/>
    </source>
</evidence>
<dbReference type="AlphaFoldDB" id="A0A0L0NP16"/>
<dbReference type="GO" id="GO:0007095">
    <property type="term" value="P:mitotic G2 DNA damage checkpoint signaling"/>
    <property type="evidence" value="ECO:0007669"/>
    <property type="project" value="TreeGrafter"/>
</dbReference>
<dbReference type="EMBL" id="LGST01000080">
    <property type="protein sequence ID" value="KND95415.1"/>
    <property type="molecule type" value="Genomic_DNA"/>
</dbReference>
<dbReference type="VEuPathDB" id="FungiDB:QG37_08346"/>
<evidence type="ECO:0000313" key="4">
    <source>
        <dbReference type="EMBL" id="KND95415.1"/>
    </source>
</evidence>
<proteinExistence type="predicted"/>